<dbReference type="InterPro" id="IPR012336">
    <property type="entry name" value="Thioredoxin-like_fold"/>
</dbReference>
<dbReference type="CDD" id="cd02966">
    <property type="entry name" value="TlpA_like_family"/>
    <property type="match status" value="1"/>
</dbReference>
<dbReference type="InterPro" id="IPR013766">
    <property type="entry name" value="Thioredoxin_domain"/>
</dbReference>
<dbReference type="GO" id="GO:0017004">
    <property type="term" value="P:cytochrome complex assembly"/>
    <property type="evidence" value="ECO:0007669"/>
    <property type="project" value="UniProtKB-KW"/>
</dbReference>
<keyword evidence="4" id="KW-0676">Redox-active center</keyword>
<sequence length="364" mass="41931">MKINSIITFIFFLSLLSCEKHAKTTIIKGNIPNLPDGTLYIFKESMLNKLDSIPTSNGKFELKYKNQSNIPEYIGIFHIDKKNVKRVFGFPTNVPKWGSSVFMTDPLIEVYGSIAEYKPTNIMPPKDVIFVYSPKLKIGEQTTAFFNSGDPIFNFDDATPSIINIIENKVKQYPFSYYLLDKINENKNSFAPEQVDKFLKLFKGEITQSTTFKNLSSYNKKRYTEKNTSLPSLENISGEKSAILDSKYKKHLVVFWASWCGPCREEIPLLNKMYSKKDESLEFISISIDEDKNAWKKALNEEKMDWKQFIINGKDPNYEKIQMHFRLNGAIPYTVLLDNNSKILKSTVGLSSEKDLLDFINDKK</sequence>
<dbReference type="PROSITE" id="PS51352">
    <property type="entry name" value="THIOREDOXIN_2"/>
    <property type="match status" value="1"/>
</dbReference>
<evidence type="ECO:0000313" key="6">
    <source>
        <dbReference type="EMBL" id="MDN4013844.1"/>
    </source>
</evidence>
<dbReference type="PROSITE" id="PS00194">
    <property type="entry name" value="THIOREDOXIN_1"/>
    <property type="match status" value="1"/>
</dbReference>
<keyword evidence="3" id="KW-1015">Disulfide bond</keyword>
<dbReference type="PROSITE" id="PS51257">
    <property type="entry name" value="PROKAR_LIPOPROTEIN"/>
    <property type="match status" value="1"/>
</dbReference>
<evidence type="ECO:0000256" key="4">
    <source>
        <dbReference type="ARBA" id="ARBA00023284"/>
    </source>
</evidence>
<dbReference type="GO" id="GO:0030313">
    <property type="term" value="C:cell envelope"/>
    <property type="evidence" value="ECO:0007669"/>
    <property type="project" value="UniProtKB-SubCell"/>
</dbReference>
<dbReference type="Proteomes" id="UP001225933">
    <property type="component" value="Unassembled WGS sequence"/>
</dbReference>
<dbReference type="InterPro" id="IPR017937">
    <property type="entry name" value="Thioredoxin_CS"/>
</dbReference>
<proteinExistence type="predicted"/>
<organism evidence="6 7">
    <name type="scientific">Chryseobacterium gambrini</name>
    <dbReference type="NCBI Taxonomy" id="373672"/>
    <lineage>
        <taxon>Bacteria</taxon>
        <taxon>Pseudomonadati</taxon>
        <taxon>Bacteroidota</taxon>
        <taxon>Flavobacteriia</taxon>
        <taxon>Flavobacteriales</taxon>
        <taxon>Weeksellaceae</taxon>
        <taxon>Chryseobacterium group</taxon>
        <taxon>Chryseobacterium</taxon>
    </lineage>
</organism>
<dbReference type="PANTHER" id="PTHR42852">
    <property type="entry name" value="THIOL:DISULFIDE INTERCHANGE PROTEIN DSBE"/>
    <property type="match status" value="1"/>
</dbReference>
<comment type="subcellular location">
    <subcellularLocation>
        <location evidence="1">Cell envelope</location>
    </subcellularLocation>
</comment>
<dbReference type="PANTHER" id="PTHR42852:SF6">
    <property type="entry name" value="THIOL:DISULFIDE INTERCHANGE PROTEIN DSBE"/>
    <property type="match status" value="1"/>
</dbReference>
<evidence type="ECO:0000256" key="3">
    <source>
        <dbReference type="ARBA" id="ARBA00023157"/>
    </source>
</evidence>
<accession>A0AAJ1R570</accession>
<reference evidence="6" key="1">
    <citation type="submission" date="2023-06" db="EMBL/GenBank/DDBJ databases">
        <title>Two Chryseobacterium gambrini strains from China.</title>
        <authorList>
            <person name="Zeng J."/>
            <person name="Wu Y."/>
        </authorList>
    </citation>
    <scope>NUCLEOTIDE SEQUENCE</scope>
    <source>
        <strain evidence="6">SQ219</strain>
    </source>
</reference>
<protein>
    <submittedName>
        <fullName evidence="6">TlpA disulfide reductase family protein</fullName>
    </submittedName>
</protein>
<dbReference type="EMBL" id="JAUHGV010000020">
    <property type="protein sequence ID" value="MDN4013844.1"/>
    <property type="molecule type" value="Genomic_DNA"/>
</dbReference>
<dbReference type="Gene3D" id="3.40.30.10">
    <property type="entry name" value="Glutaredoxin"/>
    <property type="match status" value="1"/>
</dbReference>
<dbReference type="Pfam" id="PF13905">
    <property type="entry name" value="Thioredoxin_8"/>
    <property type="match status" value="1"/>
</dbReference>
<evidence type="ECO:0000256" key="1">
    <source>
        <dbReference type="ARBA" id="ARBA00004196"/>
    </source>
</evidence>
<keyword evidence="2" id="KW-0201">Cytochrome c-type biogenesis</keyword>
<feature type="domain" description="Thioredoxin" evidence="5">
    <location>
        <begin position="222"/>
        <end position="364"/>
    </location>
</feature>
<gene>
    <name evidence="6" type="ORF">QX233_15325</name>
</gene>
<dbReference type="AlphaFoldDB" id="A0AAJ1R570"/>
<dbReference type="InterPro" id="IPR025380">
    <property type="entry name" value="DUF4369"/>
</dbReference>
<dbReference type="InterPro" id="IPR036249">
    <property type="entry name" value="Thioredoxin-like_sf"/>
</dbReference>
<evidence type="ECO:0000259" key="5">
    <source>
        <dbReference type="PROSITE" id="PS51352"/>
    </source>
</evidence>
<comment type="caution">
    <text evidence="6">The sequence shown here is derived from an EMBL/GenBank/DDBJ whole genome shotgun (WGS) entry which is preliminary data.</text>
</comment>
<dbReference type="SUPFAM" id="SSF52833">
    <property type="entry name" value="Thioredoxin-like"/>
    <property type="match status" value="1"/>
</dbReference>
<name>A0AAJ1R570_9FLAO</name>
<dbReference type="InterPro" id="IPR050553">
    <property type="entry name" value="Thioredoxin_ResA/DsbE_sf"/>
</dbReference>
<dbReference type="Pfam" id="PF14289">
    <property type="entry name" value="DUF4369"/>
    <property type="match status" value="1"/>
</dbReference>
<dbReference type="RefSeq" id="WP_214588490.1">
    <property type="nucleotide sequence ID" value="NZ_JAUHGV010000020.1"/>
</dbReference>
<evidence type="ECO:0000313" key="7">
    <source>
        <dbReference type="Proteomes" id="UP001225933"/>
    </source>
</evidence>
<evidence type="ECO:0000256" key="2">
    <source>
        <dbReference type="ARBA" id="ARBA00022748"/>
    </source>
</evidence>